<feature type="domain" description="Dinitrogenase iron-molybdenum cofactor biosynthesis" evidence="3">
    <location>
        <begin position="10"/>
        <end position="113"/>
    </location>
</feature>
<dbReference type="InterPro" id="IPR003731">
    <property type="entry name" value="Di-Nase_FeMo-co_biosynth"/>
</dbReference>
<dbReference type="RefSeq" id="WP_085770878.1">
    <property type="nucleotide sequence ID" value="NZ_AP027149.1"/>
</dbReference>
<dbReference type="Proteomes" id="UP000193978">
    <property type="component" value="Chromosome"/>
</dbReference>
<comment type="similarity">
    <text evidence="1">Belongs to the NifX/NifY family.</text>
</comment>
<protein>
    <submittedName>
        <fullName evidence="4">Vanadium nitrogenase</fullName>
    </submittedName>
</protein>
<dbReference type="SUPFAM" id="SSF53146">
    <property type="entry name" value="Nitrogenase accessory factor-like"/>
    <property type="match status" value="1"/>
</dbReference>
<dbReference type="Pfam" id="PF02579">
    <property type="entry name" value="Nitro_FeMo-Co"/>
    <property type="match status" value="1"/>
</dbReference>
<evidence type="ECO:0000313" key="5">
    <source>
        <dbReference type="Proteomes" id="UP000193978"/>
    </source>
</evidence>
<dbReference type="InterPro" id="IPR034169">
    <property type="entry name" value="NifX-like"/>
</dbReference>
<dbReference type="PANTHER" id="PTHR33937:SF1">
    <property type="entry name" value="IRON-MOLIBDENUM COFACTOR PROCESSING PROTEIN"/>
    <property type="match status" value="1"/>
</dbReference>
<evidence type="ECO:0000256" key="2">
    <source>
        <dbReference type="ARBA" id="ARBA00023231"/>
    </source>
</evidence>
<sequence>MLKIAFASTDQERVNLHFGGAESLVIYDVSPGRADLVGVQQFLKAEQIGEAGRAGLSGSMQDKVIPKLEFVDGCAAVYAASIGGNSVRRLMAAGIQPIVVDEGHEILDLLNEVSLALVYGGLPWVEKAKKKAAASLSAASATGESRKLIASIEELE</sequence>
<keyword evidence="5" id="KW-1185">Reference proteome</keyword>
<reference evidence="4 5" key="1">
    <citation type="submission" date="2017-02" db="EMBL/GenBank/DDBJ databases">
        <authorList>
            <person name="Peterson S.W."/>
        </authorList>
    </citation>
    <scope>NUCLEOTIDE SEQUENCE [LARGE SCALE GENOMIC DNA]</scope>
    <source>
        <strain evidence="4 5">S285</strain>
    </source>
</reference>
<evidence type="ECO:0000259" key="3">
    <source>
        <dbReference type="Pfam" id="PF02579"/>
    </source>
</evidence>
<name>A0A1W6MT71_9HYPH</name>
<dbReference type="STRING" id="655015.B1812_06595"/>
<dbReference type="EMBL" id="CP019948">
    <property type="protein sequence ID" value="ARN80798.1"/>
    <property type="molecule type" value="Genomic_DNA"/>
</dbReference>
<dbReference type="PANTHER" id="PTHR33937">
    <property type="entry name" value="IRON-MOLYBDENUM PROTEIN-RELATED-RELATED"/>
    <property type="match status" value="1"/>
</dbReference>
<dbReference type="Gene3D" id="3.30.420.130">
    <property type="entry name" value="Dinitrogenase iron-molybdenum cofactor biosynthesis domain"/>
    <property type="match status" value="1"/>
</dbReference>
<evidence type="ECO:0000256" key="1">
    <source>
        <dbReference type="ARBA" id="ARBA00010285"/>
    </source>
</evidence>
<gene>
    <name evidence="4" type="ORF">B1812_06595</name>
</gene>
<dbReference type="CDD" id="cd00853">
    <property type="entry name" value="NifX"/>
    <property type="match status" value="1"/>
</dbReference>
<dbReference type="AlphaFoldDB" id="A0A1W6MT71"/>
<organism evidence="4 5">
    <name type="scientific">Methylocystis bryophila</name>
    <dbReference type="NCBI Taxonomy" id="655015"/>
    <lineage>
        <taxon>Bacteria</taxon>
        <taxon>Pseudomonadati</taxon>
        <taxon>Pseudomonadota</taxon>
        <taxon>Alphaproteobacteria</taxon>
        <taxon>Hyphomicrobiales</taxon>
        <taxon>Methylocystaceae</taxon>
        <taxon>Methylocystis</taxon>
    </lineage>
</organism>
<accession>A0A1W6MT71</accession>
<proteinExistence type="inferred from homology"/>
<dbReference type="InterPro" id="IPR036105">
    <property type="entry name" value="DiNase_FeMo-co_biosyn_sf"/>
</dbReference>
<evidence type="ECO:0000313" key="4">
    <source>
        <dbReference type="EMBL" id="ARN80798.1"/>
    </source>
</evidence>
<dbReference type="OrthoDB" id="9797941at2"/>
<keyword evidence="2" id="KW-0535">Nitrogen fixation</keyword>
<dbReference type="InterPro" id="IPR051840">
    <property type="entry name" value="NifX/NifY_domain"/>
</dbReference>
<dbReference type="KEGG" id="mbry:B1812_06595"/>